<protein>
    <submittedName>
        <fullName evidence="9">Phosphonate ABC transporter ATP-binding protein</fullName>
    </submittedName>
</protein>
<evidence type="ECO:0000256" key="4">
    <source>
        <dbReference type="ARBA" id="ARBA00022840"/>
    </source>
</evidence>
<organism evidence="9 10">
    <name type="scientific">Erysipelothrix inopinata</name>
    <dbReference type="NCBI Taxonomy" id="225084"/>
    <lineage>
        <taxon>Bacteria</taxon>
        <taxon>Bacillati</taxon>
        <taxon>Bacillota</taxon>
        <taxon>Erysipelotrichia</taxon>
        <taxon>Erysipelotrichales</taxon>
        <taxon>Erysipelotrichaceae</taxon>
        <taxon>Erysipelothrix</taxon>
    </lineage>
</organism>
<evidence type="ECO:0000256" key="7">
    <source>
        <dbReference type="ARBA" id="ARBA00023136"/>
    </source>
</evidence>
<reference evidence="9 10" key="1">
    <citation type="submission" date="2020-08" db="EMBL/GenBank/DDBJ databases">
        <title>Genome sequence of Erysipelothrix inopinata DSM 15511T.</title>
        <authorList>
            <person name="Hyun D.-W."/>
            <person name="Bae J.-W."/>
        </authorList>
    </citation>
    <scope>NUCLEOTIDE SEQUENCE [LARGE SCALE GENOMIC DNA]</scope>
    <source>
        <strain evidence="9 10">DSM 15511</strain>
    </source>
</reference>
<keyword evidence="3" id="KW-0547">Nucleotide-binding</keyword>
<keyword evidence="5" id="KW-0918">Phosphonate transport</keyword>
<accession>A0A7G9RYI4</accession>
<keyword evidence="1" id="KW-0813">Transport</keyword>
<name>A0A7G9RYI4_9FIRM</name>
<keyword evidence="7" id="KW-0472">Membrane</keyword>
<dbReference type="InterPro" id="IPR003439">
    <property type="entry name" value="ABC_transporter-like_ATP-bd"/>
</dbReference>
<dbReference type="PANTHER" id="PTHR43166:SF6">
    <property type="entry name" value="PHOSPHONATES IMPORT ATP-BINDING PROTEIN PHNC"/>
    <property type="match status" value="1"/>
</dbReference>
<dbReference type="KEGG" id="eio:H9L01_09875"/>
<dbReference type="NCBIfam" id="TIGR02315">
    <property type="entry name" value="ABC_phnC"/>
    <property type="match status" value="1"/>
</dbReference>
<dbReference type="EMBL" id="CP060715">
    <property type="protein sequence ID" value="QNN60659.1"/>
    <property type="molecule type" value="Genomic_DNA"/>
</dbReference>
<dbReference type="Pfam" id="PF00005">
    <property type="entry name" value="ABC_tran"/>
    <property type="match status" value="1"/>
</dbReference>
<keyword evidence="2" id="KW-1003">Cell membrane</keyword>
<keyword evidence="6" id="KW-1278">Translocase</keyword>
<dbReference type="GO" id="GO:0015416">
    <property type="term" value="F:ABC-type phosphonate transporter activity"/>
    <property type="evidence" value="ECO:0007669"/>
    <property type="project" value="InterPro"/>
</dbReference>
<dbReference type="InterPro" id="IPR050086">
    <property type="entry name" value="MetN_ABC_transporter-like"/>
</dbReference>
<evidence type="ECO:0000256" key="1">
    <source>
        <dbReference type="ARBA" id="ARBA00022448"/>
    </source>
</evidence>
<dbReference type="CDD" id="cd03256">
    <property type="entry name" value="ABC_PhnC_transporter"/>
    <property type="match status" value="1"/>
</dbReference>
<evidence type="ECO:0000256" key="2">
    <source>
        <dbReference type="ARBA" id="ARBA00022475"/>
    </source>
</evidence>
<gene>
    <name evidence="9" type="primary">phnC</name>
    <name evidence="9" type="ORF">H9L01_09875</name>
</gene>
<evidence type="ECO:0000313" key="10">
    <source>
        <dbReference type="Proteomes" id="UP000515928"/>
    </source>
</evidence>
<dbReference type="InterPro" id="IPR027417">
    <property type="entry name" value="P-loop_NTPase"/>
</dbReference>
<evidence type="ECO:0000313" key="9">
    <source>
        <dbReference type="EMBL" id="QNN60659.1"/>
    </source>
</evidence>
<keyword evidence="4 9" id="KW-0067">ATP-binding</keyword>
<evidence type="ECO:0000256" key="6">
    <source>
        <dbReference type="ARBA" id="ARBA00022967"/>
    </source>
</evidence>
<dbReference type="InterPro" id="IPR003593">
    <property type="entry name" value="AAA+_ATPase"/>
</dbReference>
<dbReference type="GO" id="GO:0016887">
    <property type="term" value="F:ATP hydrolysis activity"/>
    <property type="evidence" value="ECO:0007669"/>
    <property type="project" value="InterPro"/>
</dbReference>
<dbReference type="PROSITE" id="PS50893">
    <property type="entry name" value="ABC_TRANSPORTER_2"/>
    <property type="match status" value="1"/>
</dbReference>
<keyword evidence="10" id="KW-1185">Reference proteome</keyword>
<proteinExistence type="predicted"/>
<evidence type="ECO:0000256" key="5">
    <source>
        <dbReference type="ARBA" id="ARBA00022885"/>
    </source>
</evidence>
<feature type="domain" description="ABC transporter" evidence="8">
    <location>
        <begin position="2"/>
        <end position="246"/>
    </location>
</feature>
<dbReference type="PROSITE" id="PS00211">
    <property type="entry name" value="ABC_TRANSPORTER_1"/>
    <property type="match status" value="1"/>
</dbReference>
<dbReference type="PANTHER" id="PTHR43166">
    <property type="entry name" value="AMINO ACID IMPORT ATP-BINDING PROTEIN"/>
    <property type="match status" value="1"/>
</dbReference>
<dbReference type="InterPro" id="IPR017871">
    <property type="entry name" value="ABC_transporter-like_CS"/>
</dbReference>
<sequence length="255" mass="27930">MIKFNNVSKVYPNGVKALDGVNLEIEQGEFVAIIGLSGAGKSTLLRSINQMHPITGGELIVNGQDVSSLSGKSLRKFRRQIGMVFQSFNLVKRTTVIKNVLTARVAEMPWFKSLLGLYSKEDTLSALESLDQVGILDKAYSRADELSGGQQQRVALARCLAQKPQIILADEPVASLDPITAQQVMADFVKINEKTNITVIVNMHHVDLALNYAKRVIGIKAGQIVFDGPSSEVNEEVLELVYGRSLNDDEMMGVK</sequence>
<evidence type="ECO:0000256" key="3">
    <source>
        <dbReference type="ARBA" id="ARBA00022741"/>
    </source>
</evidence>
<dbReference type="GO" id="GO:0016020">
    <property type="term" value="C:membrane"/>
    <property type="evidence" value="ECO:0007669"/>
    <property type="project" value="InterPro"/>
</dbReference>
<dbReference type="SMART" id="SM00382">
    <property type="entry name" value="AAA"/>
    <property type="match status" value="1"/>
</dbReference>
<dbReference type="SUPFAM" id="SSF52540">
    <property type="entry name" value="P-loop containing nucleoside triphosphate hydrolases"/>
    <property type="match status" value="1"/>
</dbReference>
<dbReference type="Gene3D" id="3.40.50.300">
    <property type="entry name" value="P-loop containing nucleotide triphosphate hydrolases"/>
    <property type="match status" value="1"/>
</dbReference>
<dbReference type="InterPro" id="IPR012693">
    <property type="entry name" value="ABC_transpr_PhnC"/>
</dbReference>
<dbReference type="AlphaFoldDB" id="A0A7G9RYI4"/>
<evidence type="ECO:0000259" key="8">
    <source>
        <dbReference type="PROSITE" id="PS50893"/>
    </source>
</evidence>
<dbReference type="Proteomes" id="UP000515928">
    <property type="component" value="Chromosome"/>
</dbReference>
<dbReference type="GO" id="GO:0005524">
    <property type="term" value="F:ATP binding"/>
    <property type="evidence" value="ECO:0007669"/>
    <property type="project" value="UniProtKB-KW"/>
</dbReference>
<dbReference type="RefSeq" id="WP_187533783.1">
    <property type="nucleotide sequence ID" value="NZ_CBCSHU010000005.1"/>
</dbReference>